<dbReference type="PANTHER" id="PTHR23095:SF51">
    <property type="entry name" value="PARANEOPLASTIC ANTIGEN MA1 HOMOLOG-RELATED"/>
    <property type="match status" value="1"/>
</dbReference>
<dbReference type="GeneTree" id="ENSGT01030000234522"/>
<dbReference type="PANTHER" id="PTHR23095">
    <property type="entry name" value="PARANEOPLASTIC ANTIGEN"/>
    <property type="match status" value="1"/>
</dbReference>
<protein>
    <recommendedName>
        <fullName evidence="2">Paraneoplastic antigen Ma-like C-terminal domain-containing protein</fullName>
    </recommendedName>
</protein>
<keyword evidence="1" id="KW-0732">Signal</keyword>
<feature type="domain" description="Paraneoplastic antigen Ma-like C-terminal" evidence="2">
    <location>
        <begin position="117"/>
        <end position="277"/>
    </location>
</feature>
<dbReference type="Proteomes" id="UP000018467">
    <property type="component" value="Unassembled WGS sequence"/>
</dbReference>
<dbReference type="AlphaFoldDB" id="A0A3B1JMP4"/>
<evidence type="ECO:0000259" key="2">
    <source>
        <dbReference type="Pfam" id="PF14893"/>
    </source>
</evidence>
<proteinExistence type="predicted"/>
<sequence length="313" mass="35470">ARGRTFNAKLSSLLVLCECRECLTAAHVPAEVQSARGCERWPIITMSKTPSSATPFNQKLLNLLKDEGTTVEDLRTVFPQPNCPTSPTESILRAVADLLDKTRPQHECGSYRRLRLFSGVLPTPAGEEQLEHWLEQARLMIEESDCSAREKRRRLMESLKGPALEIVNTVRATTPNISPEECLEALESAFGTAESGDDLYFAFCLMQQQPGEKMSNFLRRLEHSLVKVVQRGGLPASYADKARVEQLLRGAVDSDLMLLHLRLRERKTDPPSFLELLKEIRMEEEYEASKQKLHTSVQRTDGFLQWTLHEDYS</sequence>
<reference evidence="4" key="2">
    <citation type="journal article" date="2014" name="Nat. Commun.">
        <title>The cavefish genome reveals candidate genes for eye loss.</title>
        <authorList>
            <person name="McGaugh S.E."/>
            <person name="Gross J.B."/>
            <person name="Aken B."/>
            <person name="Blin M."/>
            <person name="Borowsky R."/>
            <person name="Chalopin D."/>
            <person name="Hinaux H."/>
            <person name="Jeffery W.R."/>
            <person name="Keene A."/>
            <person name="Ma L."/>
            <person name="Minx P."/>
            <person name="Murphy D."/>
            <person name="O'Quin K.E."/>
            <person name="Retaux S."/>
            <person name="Rohner N."/>
            <person name="Searle S.M."/>
            <person name="Stahl B.A."/>
            <person name="Tabin C."/>
            <person name="Volff J.N."/>
            <person name="Yoshizawa M."/>
            <person name="Warren W.C."/>
        </authorList>
    </citation>
    <scope>NUCLEOTIDE SEQUENCE [LARGE SCALE GENOMIC DNA]</scope>
    <source>
        <strain evidence="4">female</strain>
    </source>
</reference>
<dbReference type="InParanoid" id="A0A3B1JMP4"/>
<dbReference type="Pfam" id="PF14893">
    <property type="entry name" value="PNMA"/>
    <property type="match status" value="1"/>
</dbReference>
<reference evidence="4" key="1">
    <citation type="submission" date="2013-03" db="EMBL/GenBank/DDBJ databases">
        <authorList>
            <person name="Jeffery W."/>
            <person name="Warren W."/>
            <person name="Wilson R.K."/>
        </authorList>
    </citation>
    <scope>NUCLEOTIDE SEQUENCE</scope>
    <source>
        <strain evidence="4">female</strain>
    </source>
</reference>
<reference evidence="3" key="4">
    <citation type="submission" date="2025-09" db="UniProtKB">
        <authorList>
            <consortium name="Ensembl"/>
        </authorList>
    </citation>
    <scope>IDENTIFICATION</scope>
</reference>
<dbReference type="Ensembl" id="ENSAMXT00000036608.1">
    <property type="protein sequence ID" value="ENSAMXP00000043657.1"/>
    <property type="gene ID" value="ENSAMXG00000034152.1"/>
</dbReference>
<dbReference type="InterPro" id="IPR048270">
    <property type="entry name" value="PNMA_C"/>
</dbReference>
<evidence type="ECO:0000256" key="1">
    <source>
        <dbReference type="SAM" id="SignalP"/>
    </source>
</evidence>
<dbReference type="Bgee" id="ENSAMXG00000034152">
    <property type="expression patterns" value="Expressed in heart and 11 other cell types or tissues"/>
</dbReference>
<evidence type="ECO:0000313" key="3">
    <source>
        <dbReference type="Ensembl" id="ENSAMXP00000043657.1"/>
    </source>
</evidence>
<organism evidence="3 4">
    <name type="scientific">Astyanax mexicanus</name>
    <name type="common">Blind cave fish</name>
    <name type="synonym">Astyanax fasciatus mexicanus</name>
    <dbReference type="NCBI Taxonomy" id="7994"/>
    <lineage>
        <taxon>Eukaryota</taxon>
        <taxon>Metazoa</taxon>
        <taxon>Chordata</taxon>
        <taxon>Craniata</taxon>
        <taxon>Vertebrata</taxon>
        <taxon>Euteleostomi</taxon>
        <taxon>Actinopterygii</taxon>
        <taxon>Neopterygii</taxon>
        <taxon>Teleostei</taxon>
        <taxon>Ostariophysi</taxon>
        <taxon>Characiformes</taxon>
        <taxon>Characoidei</taxon>
        <taxon>Acestrorhamphidae</taxon>
        <taxon>Acestrorhamphinae</taxon>
        <taxon>Astyanax</taxon>
    </lineage>
</organism>
<feature type="signal peptide" evidence="1">
    <location>
        <begin position="1"/>
        <end position="25"/>
    </location>
</feature>
<name>A0A3B1JMP4_ASTMX</name>
<accession>A0A3B1JMP4</accession>
<feature type="chain" id="PRO_5017367380" description="Paraneoplastic antigen Ma-like C-terminal domain-containing protein" evidence="1">
    <location>
        <begin position="26"/>
        <end position="313"/>
    </location>
</feature>
<dbReference type="InterPro" id="IPR026523">
    <property type="entry name" value="PNMA"/>
</dbReference>
<evidence type="ECO:0000313" key="4">
    <source>
        <dbReference type="Proteomes" id="UP000018467"/>
    </source>
</evidence>
<reference evidence="3" key="3">
    <citation type="submission" date="2025-08" db="UniProtKB">
        <authorList>
            <consortium name="Ensembl"/>
        </authorList>
    </citation>
    <scope>IDENTIFICATION</scope>
</reference>
<keyword evidence="4" id="KW-1185">Reference proteome</keyword>